<protein>
    <submittedName>
        <fullName evidence="1">Uncharacterized protein</fullName>
    </submittedName>
</protein>
<accession>A0A330M8I5</accession>
<organism evidence="1 2">
    <name type="scientific">Shewanella benthica</name>
    <dbReference type="NCBI Taxonomy" id="43661"/>
    <lineage>
        <taxon>Bacteria</taxon>
        <taxon>Pseudomonadati</taxon>
        <taxon>Pseudomonadota</taxon>
        <taxon>Gammaproteobacteria</taxon>
        <taxon>Alteromonadales</taxon>
        <taxon>Shewanellaceae</taxon>
        <taxon>Shewanella</taxon>
    </lineage>
</organism>
<gene>
    <name evidence="1" type="ORF">SHEWBE_4345</name>
</gene>
<dbReference type="Proteomes" id="UP000250123">
    <property type="component" value="Chromosome SHEWBE"/>
</dbReference>
<sequence length="41" mass="4743">MLHGYKLDCLRRKIAANFVRHSNKHNESSCQKICYSTSSES</sequence>
<name>A0A330M8I5_9GAMM</name>
<dbReference type="AlphaFoldDB" id="A0A330M8I5"/>
<evidence type="ECO:0000313" key="1">
    <source>
        <dbReference type="EMBL" id="SQH78305.1"/>
    </source>
</evidence>
<reference evidence="2" key="1">
    <citation type="submission" date="2018-06" db="EMBL/GenBank/DDBJ databases">
        <authorList>
            <person name="Cea G.-C."/>
            <person name="William W."/>
        </authorList>
    </citation>
    <scope>NUCLEOTIDE SEQUENCE [LARGE SCALE GENOMIC DNA]</scope>
    <source>
        <strain evidence="2">DB21MT-2</strain>
    </source>
</reference>
<dbReference type="EMBL" id="LS483452">
    <property type="protein sequence ID" value="SQH78305.1"/>
    <property type="molecule type" value="Genomic_DNA"/>
</dbReference>
<evidence type="ECO:0000313" key="2">
    <source>
        <dbReference type="Proteomes" id="UP000250123"/>
    </source>
</evidence>
<dbReference type="KEGG" id="sbk:SHEWBE_4345"/>
<proteinExistence type="predicted"/>